<name>A0AAW0UJ35_SCYPA</name>
<dbReference type="EMBL" id="JARAKH010000010">
    <property type="protein sequence ID" value="KAK8400169.1"/>
    <property type="molecule type" value="Genomic_DNA"/>
</dbReference>
<sequence>MLKISRPSAHTVQRCVEGSKNCVSRGVDSMEGTGLLPSGNCGLLGDILCFLNHLQCGALGSLQSLSGEDRSNGRKKRENKEVFIFRI</sequence>
<reference evidence="1 2" key="1">
    <citation type="submission" date="2023-03" db="EMBL/GenBank/DDBJ databases">
        <title>High-quality genome of Scylla paramamosain provides insights in environmental adaptation.</title>
        <authorList>
            <person name="Zhang L."/>
        </authorList>
    </citation>
    <scope>NUCLEOTIDE SEQUENCE [LARGE SCALE GENOMIC DNA]</scope>
    <source>
        <strain evidence="1">LZ_2023a</strain>
        <tissue evidence="1">Muscle</tissue>
    </source>
</reference>
<proteinExistence type="predicted"/>
<evidence type="ECO:0000313" key="1">
    <source>
        <dbReference type="EMBL" id="KAK8400169.1"/>
    </source>
</evidence>
<dbReference type="Proteomes" id="UP001487740">
    <property type="component" value="Unassembled WGS sequence"/>
</dbReference>
<dbReference type="AlphaFoldDB" id="A0AAW0UJ35"/>
<comment type="caution">
    <text evidence="1">The sequence shown here is derived from an EMBL/GenBank/DDBJ whole genome shotgun (WGS) entry which is preliminary data.</text>
</comment>
<gene>
    <name evidence="1" type="ORF">O3P69_003099</name>
</gene>
<accession>A0AAW0UJ35</accession>
<organism evidence="1 2">
    <name type="scientific">Scylla paramamosain</name>
    <name type="common">Mud crab</name>
    <dbReference type="NCBI Taxonomy" id="85552"/>
    <lineage>
        <taxon>Eukaryota</taxon>
        <taxon>Metazoa</taxon>
        <taxon>Ecdysozoa</taxon>
        <taxon>Arthropoda</taxon>
        <taxon>Crustacea</taxon>
        <taxon>Multicrustacea</taxon>
        <taxon>Malacostraca</taxon>
        <taxon>Eumalacostraca</taxon>
        <taxon>Eucarida</taxon>
        <taxon>Decapoda</taxon>
        <taxon>Pleocyemata</taxon>
        <taxon>Brachyura</taxon>
        <taxon>Eubrachyura</taxon>
        <taxon>Portunoidea</taxon>
        <taxon>Portunidae</taxon>
        <taxon>Portuninae</taxon>
        <taxon>Scylla</taxon>
    </lineage>
</organism>
<evidence type="ECO:0000313" key="2">
    <source>
        <dbReference type="Proteomes" id="UP001487740"/>
    </source>
</evidence>
<keyword evidence="2" id="KW-1185">Reference proteome</keyword>
<protein>
    <submittedName>
        <fullName evidence="1">Uncharacterized protein</fullName>
    </submittedName>
</protein>